<evidence type="ECO:0000256" key="1">
    <source>
        <dbReference type="SAM" id="Phobius"/>
    </source>
</evidence>
<sequence length="45" mass="4988">MRHRSPIPSLAAIGATAKFIVITLSVCFLQSRTPFVMKQPAARFK</sequence>
<gene>
    <name evidence="2" type="ORF">PAMC26577_08685</name>
</gene>
<reference evidence="2 3" key="1">
    <citation type="submission" date="2017-03" db="EMBL/GenBank/DDBJ databases">
        <title>Genome analysis of strain PAMC 26577.</title>
        <authorList>
            <person name="Oh H.-M."/>
            <person name="Yang J.-A."/>
        </authorList>
    </citation>
    <scope>NUCLEOTIDE SEQUENCE [LARGE SCALE GENOMIC DNA]</scope>
    <source>
        <strain evidence="2 3">PAMC 26577</strain>
    </source>
</reference>
<comment type="caution">
    <text evidence="2">The sequence shown here is derived from an EMBL/GenBank/DDBJ whole genome shotgun (WGS) entry which is preliminary data.</text>
</comment>
<dbReference type="AlphaFoldDB" id="A0A242N017"/>
<dbReference type="Proteomes" id="UP000195221">
    <property type="component" value="Unassembled WGS sequence"/>
</dbReference>
<keyword evidence="1" id="KW-0472">Membrane</keyword>
<evidence type="ECO:0000313" key="2">
    <source>
        <dbReference type="EMBL" id="OTP77029.1"/>
    </source>
</evidence>
<feature type="transmembrane region" description="Helical" evidence="1">
    <location>
        <begin position="6"/>
        <end position="29"/>
    </location>
</feature>
<protein>
    <submittedName>
        <fullName evidence="2">Uncharacterized protein</fullName>
    </submittedName>
</protein>
<evidence type="ECO:0000313" key="3">
    <source>
        <dbReference type="Proteomes" id="UP000195221"/>
    </source>
</evidence>
<name>A0A242N017_CABSO</name>
<proteinExistence type="predicted"/>
<keyword evidence="1" id="KW-0812">Transmembrane</keyword>
<accession>A0A242N017</accession>
<organism evidence="2 3">
    <name type="scientific">Caballeronia sordidicola</name>
    <name type="common">Burkholderia sordidicola</name>
    <dbReference type="NCBI Taxonomy" id="196367"/>
    <lineage>
        <taxon>Bacteria</taxon>
        <taxon>Pseudomonadati</taxon>
        <taxon>Pseudomonadota</taxon>
        <taxon>Betaproteobacteria</taxon>
        <taxon>Burkholderiales</taxon>
        <taxon>Burkholderiaceae</taxon>
        <taxon>Caballeronia</taxon>
    </lineage>
</organism>
<dbReference type="EMBL" id="NBTZ01000033">
    <property type="protein sequence ID" value="OTP77029.1"/>
    <property type="molecule type" value="Genomic_DNA"/>
</dbReference>
<keyword evidence="1" id="KW-1133">Transmembrane helix</keyword>